<dbReference type="Proteomes" id="UP001626550">
    <property type="component" value="Unassembled WGS sequence"/>
</dbReference>
<name>A0ABD2PWL4_9PLAT</name>
<sequence length="83" mass="8733">MTTSASSASQLLSLRQTSSLSTTIPSELTEPRSSGYASQSLDEASPSSILVPQPSPDLILRQNKPPPASASILEVVTHDKAIR</sequence>
<reference evidence="2 3" key="1">
    <citation type="submission" date="2024-11" db="EMBL/GenBank/DDBJ databases">
        <title>Adaptive evolution of stress response genes in parasites aligns with host niche diversity.</title>
        <authorList>
            <person name="Hahn C."/>
            <person name="Resl P."/>
        </authorList>
    </citation>
    <scope>NUCLEOTIDE SEQUENCE [LARGE SCALE GENOMIC DNA]</scope>
    <source>
        <strain evidence="2">EGGRZ-B1_66</strain>
        <tissue evidence="2">Body</tissue>
    </source>
</reference>
<evidence type="ECO:0000256" key="1">
    <source>
        <dbReference type="SAM" id="MobiDB-lite"/>
    </source>
</evidence>
<protein>
    <recommendedName>
        <fullName evidence="4">WW domain containing adaptor with coiled-coil</fullName>
    </recommendedName>
</protein>
<evidence type="ECO:0000313" key="2">
    <source>
        <dbReference type="EMBL" id="KAL3310826.1"/>
    </source>
</evidence>
<evidence type="ECO:0008006" key="4">
    <source>
        <dbReference type="Google" id="ProtNLM"/>
    </source>
</evidence>
<gene>
    <name evidence="2" type="ORF">Ciccas_010600</name>
</gene>
<proteinExistence type="predicted"/>
<feature type="non-terminal residue" evidence="2">
    <location>
        <position position="83"/>
    </location>
</feature>
<accession>A0ABD2PWL4</accession>
<keyword evidence="3" id="KW-1185">Reference proteome</keyword>
<evidence type="ECO:0000313" key="3">
    <source>
        <dbReference type="Proteomes" id="UP001626550"/>
    </source>
</evidence>
<feature type="compositionally biased region" description="Low complexity" evidence="1">
    <location>
        <begin position="1"/>
        <end position="23"/>
    </location>
</feature>
<feature type="region of interest" description="Disordered" evidence="1">
    <location>
        <begin position="1"/>
        <end position="83"/>
    </location>
</feature>
<feature type="compositionally biased region" description="Polar residues" evidence="1">
    <location>
        <begin position="31"/>
        <end position="50"/>
    </location>
</feature>
<dbReference type="EMBL" id="JBJKFK010002626">
    <property type="protein sequence ID" value="KAL3310826.1"/>
    <property type="molecule type" value="Genomic_DNA"/>
</dbReference>
<dbReference type="AlphaFoldDB" id="A0ABD2PWL4"/>
<organism evidence="2 3">
    <name type="scientific">Cichlidogyrus casuarinus</name>
    <dbReference type="NCBI Taxonomy" id="1844966"/>
    <lineage>
        <taxon>Eukaryota</taxon>
        <taxon>Metazoa</taxon>
        <taxon>Spiralia</taxon>
        <taxon>Lophotrochozoa</taxon>
        <taxon>Platyhelminthes</taxon>
        <taxon>Monogenea</taxon>
        <taxon>Monopisthocotylea</taxon>
        <taxon>Dactylogyridea</taxon>
        <taxon>Ancyrocephalidae</taxon>
        <taxon>Cichlidogyrus</taxon>
    </lineage>
</organism>
<comment type="caution">
    <text evidence="2">The sequence shown here is derived from an EMBL/GenBank/DDBJ whole genome shotgun (WGS) entry which is preliminary data.</text>
</comment>